<keyword evidence="13" id="KW-0723">Serine/threonine-protein kinase</keyword>
<dbReference type="FunFam" id="3.80.10.10:FF:000111">
    <property type="entry name" value="LRR receptor-like serine/threonine-protein kinase ERECTA"/>
    <property type="match status" value="1"/>
</dbReference>
<dbReference type="GO" id="GO:0005886">
    <property type="term" value="C:plasma membrane"/>
    <property type="evidence" value="ECO:0007669"/>
    <property type="project" value="UniProtKB-SubCell"/>
</dbReference>
<evidence type="ECO:0000313" key="14">
    <source>
        <dbReference type="Proteomes" id="UP000231279"/>
    </source>
</evidence>
<sequence>MNLSNNMLTGTIPDFLSKPDLSVLDMSDNDFIGLIPQISPNLVFLTLARNSFSGPITSICKSLVANNHLNFLDLSYNILSGPLPDCLEYGESLIVLNLAKNNLSGGIPPSIGHLIHLKSLRLDMNYSFGELPSSLKRLTNLFVVDLGENMLSGKIPPWIGESFVNLMILRLHFNNFSGRIPSLLCQLKHLIFLDLGRNHLSGAIPKCVGNFLTMASIEAVPSYVYDPYTVYRKDLLQTSVRRDRVRLDWKGRSFLYPLVFYPYLVVIDLSMNQLSGEIPVELTRLVGLMILNLSHNNLTGAIPSMIGALKDLEALDLSGNKLSCSIPPEMADLTSLSYLNMSYNNLSGKIPSTTLIRGFDPSSFMKNEKLCGHPLKKACSEPLYEDPQCSIKNQQNMEREDQDHDELPSFYISMGIGFITAIWVYWTVLLLNESWREAYLKLLDKVVEQILVMAAVSGARVRTKLEKLVS</sequence>
<dbReference type="GO" id="GO:0006952">
    <property type="term" value="P:defense response"/>
    <property type="evidence" value="ECO:0007669"/>
    <property type="project" value="UniProtKB-ARBA"/>
</dbReference>
<keyword evidence="11" id="KW-0325">Glycoprotein</keyword>
<dbReference type="OrthoDB" id="906070at2759"/>
<proteinExistence type="inferred from homology"/>
<accession>A0A2G9I8C6</accession>
<gene>
    <name evidence="13" type="ORF">CDL12_01237</name>
</gene>
<evidence type="ECO:0000256" key="10">
    <source>
        <dbReference type="ARBA" id="ARBA00023136"/>
    </source>
</evidence>
<evidence type="ECO:0000256" key="9">
    <source>
        <dbReference type="ARBA" id="ARBA00022989"/>
    </source>
</evidence>
<keyword evidence="6 12" id="KW-0812">Transmembrane</keyword>
<keyword evidence="5" id="KW-0433">Leucine-rich repeat</keyword>
<evidence type="ECO:0000256" key="12">
    <source>
        <dbReference type="SAM" id="Phobius"/>
    </source>
</evidence>
<organism evidence="13 14">
    <name type="scientific">Handroanthus impetiginosus</name>
    <dbReference type="NCBI Taxonomy" id="429701"/>
    <lineage>
        <taxon>Eukaryota</taxon>
        <taxon>Viridiplantae</taxon>
        <taxon>Streptophyta</taxon>
        <taxon>Embryophyta</taxon>
        <taxon>Tracheophyta</taxon>
        <taxon>Spermatophyta</taxon>
        <taxon>Magnoliopsida</taxon>
        <taxon>eudicotyledons</taxon>
        <taxon>Gunneridae</taxon>
        <taxon>Pentapetalae</taxon>
        <taxon>asterids</taxon>
        <taxon>lamiids</taxon>
        <taxon>Lamiales</taxon>
        <taxon>Bignoniaceae</taxon>
        <taxon>Crescentiina</taxon>
        <taxon>Tabebuia alliance</taxon>
        <taxon>Handroanthus</taxon>
    </lineage>
</organism>
<keyword evidence="13" id="KW-0418">Kinase</keyword>
<dbReference type="STRING" id="429701.A0A2G9I8C6"/>
<keyword evidence="13" id="KW-0808">Transferase</keyword>
<dbReference type="EC" id="2.7.11.1" evidence="13"/>
<evidence type="ECO:0000256" key="5">
    <source>
        <dbReference type="ARBA" id="ARBA00022614"/>
    </source>
</evidence>
<keyword evidence="7" id="KW-0732">Signal</keyword>
<protein>
    <submittedName>
        <fullName evidence="13">Non-specific serine/threonine protein kinase</fullName>
        <ecNumber evidence="13">2.7.11.1</ecNumber>
    </submittedName>
</protein>
<comment type="similarity">
    <text evidence="3">Belongs to the RLP family.</text>
</comment>
<dbReference type="GO" id="GO:0051707">
    <property type="term" value="P:response to other organism"/>
    <property type="evidence" value="ECO:0007669"/>
    <property type="project" value="UniProtKB-ARBA"/>
</dbReference>
<evidence type="ECO:0000256" key="11">
    <source>
        <dbReference type="ARBA" id="ARBA00023180"/>
    </source>
</evidence>
<dbReference type="Pfam" id="PF00560">
    <property type="entry name" value="LRR_1"/>
    <property type="match status" value="6"/>
</dbReference>
<evidence type="ECO:0000256" key="7">
    <source>
        <dbReference type="ARBA" id="ARBA00022729"/>
    </source>
</evidence>
<keyword evidence="9 12" id="KW-1133">Transmembrane helix</keyword>
<dbReference type="GO" id="GO:0004674">
    <property type="term" value="F:protein serine/threonine kinase activity"/>
    <property type="evidence" value="ECO:0007669"/>
    <property type="project" value="UniProtKB-KW"/>
</dbReference>
<dbReference type="Proteomes" id="UP000231279">
    <property type="component" value="Unassembled WGS sequence"/>
</dbReference>
<dbReference type="InterPro" id="IPR001611">
    <property type="entry name" value="Leu-rich_rpt"/>
</dbReference>
<keyword evidence="14" id="KW-1185">Reference proteome</keyword>
<dbReference type="EMBL" id="NKXS01000158">
    <property type="protein sequence ID" value="PIN26015.1"/>
    <property type="molecule type" value="Genomic_DNA"/>
</dbReference>
<dbReference type="Gene3D" id="3.80.10.10">
    <property type="entry name" value="Ribonuclease Inhibitor"/>
    <property type="match status" value="1"/>
</dbReference>
<dbReference type="PANTHER" id="PTHR48063">
    <property type="entry name" value="LRR RECEPTOR-LIKE KINASE"/>
    <property type="match status" value="1"/>
</dbReference>
<keyword evidence="4" id="KW-1003">Cell membrane</keyword>
<evidence type="ECO:0000256" key="6">
    <source>
        <dbReference type="ARBA" id="ARBA00022692"/>
    </source>
</evidence>
<dbReference type="Pfam" id="PF13855">
    <property type="entry name" value="LRR_8"/>
    <property type="match status" value="1"/>
</dbReference>
<comment type="subcellular location">
    <subcellularLocation>
        <location evidence="1">Cell membrane</location>
        <topology evidence="1">Single-pass membrane protein</topology>
    </subcellularLocation>
    <subcellularLocation>
        <location evidence="2">Membrane</location>
        <topology evidence="2">Single-pass type I membrane protein</topology>
    </subcellularLocation>
</comment>
<evidence type="ECO:0000256" key="1">
    <source>
        <dbReference type="ARBA" id="ARBA00004162"/>
    </source>
</evidence>
<evidence type="ECO:0000313" key="13">
    <source>
        <dbReference type="EMBL" id="PIN26015.1"/>
    </source>
</evidence>
<comment type="caution">
    <text evidence="13">The sequence shown here is derived from an EMBL/GenBank/DDBJ whole genome shotgun (WGS) entry which is preliminary data.</text>
</comment>
<keyword evidence="8" id="KW-0677">Repeat</keyword>
<evidence type="ECO:0000256" key="2">
    <source>
        <dbReference type="ARBA" id="ARBA00004479"/>
    </source>
</evidence>
<name>A0A2G9I8C6_9LAMI</name>
<dbReference type="InterPro" id="IPR046956">
    <property type="entry name" value="RLP23-like"/>
</dbReference>
<evidence type="ECO:0000256" key="8">
    <source>
        <dbReference type="ARBA" id="ARBA00022737"/>
    </source>
</evidence>
<keyword evidence="10 12" id="KW-0472">Membrane</keyword>
<dbReference type="PRINTS" id="PR00019">
    <property type="entry name" value="LEURICHRPT"/>
</dbReference>
<dbReference type="PANTHER" id="PTHR48063:SF103">
    <property type="entry name" value="LEUCINE-RICH RECEPTOR-LIKE KINASE FAMILY PROTEIN"/>
    <property type="match status" value="1"/>
</dbReference>
<evidence type="ECO:0000256" key="3">
    <source>
        <dbReference type="ARBA" id="ARBA00009592"/>
    </source>
</evidence>
<feature type="transmembrane region" description="Helical" evidence="12">
    <location>
        <begin position="410"/>
        <end position="431"/>
    </location>
</feature>
<dbReference type="InterPro" id="IPR032675">
    <property type="entry name" value="LRR_dom_sf"/>
</dbReference>
<dbReference type="FunFam" id="3.80.10.10:FF:000095">
    <property type="entry name" value="LRR receptor-like serine/threonine-protein kinase GSO1"/>
    <property type="match status" value="1"/>
</dbReference>
<evidence type="ECO:0000256" key="4">
    <source>
        <dbReference type="ARBA" id="ARBA00022475"/>
    </source>
</evidence>
<dbReference type="AlphaFoldDB" id="A0A2G9I8C6"/>
<dbReference type="SUPFAM" id="SSF52058">
    <property type="entry name" value="L domain-like"/>
    <property type="match status" value="2"/>
</dbReference>
<reference evidence="14" key="1">
    <citation type="journal article" date="2018" name="Gigascience">
        <title>Genome assembly of the Pink Ipe (Handroanthus impetiginosus, Bignoniaceae), a highly valued, ecologically keystone Neotropical timber forest tree.</title>
        <authorList>
            <person name="Silva-Junior O.B."/>
            <person name="Grattapaglia D."/>
            <person name="Novaes E."/>
            <person name="Collevatti R.G."/>
        </authorList>
    </citation>
    <scope>NUCLEOTIDE SEQUENCE [LARGE SCALE GENOMIC DNA]</scope>
    <source>
        <strain evidence="14">cv. UFG-1</strain>
    </source>
</reference>